<evidence type="ECO:0000259" key="1">
    <source>
        <dbReference type="Pfam" id="PF00534"/>
    </source>
</evidence>
<dbReference type="Proteomes" id="UP001596405">
    <property type="component" value="Unassembled WGS sequence"/>
</dbReference>
<dbReference type="EMBL" id="JBHSYQ010000006">
    <property type="protein sequence ID" value="MFC6998577.1"/>
    <property type="molecule type" value="Genomic_DNA"/>
</dbReference>
<feature type="domain" description="Glycosyl transferase family 1" evidence="1">
    <location>
        <begin position="182"/>
        <end position="327"/>
    </location>
</feature>
<dbReference type="Pfam" id="PF00534">
    <property type="entry name" value="Glycos_transf_1"/>
    <property type="match status" value="1"/>
</dbReference>
<dbReference type="EC" id="2.4.-.-" evidence="3"/>
<evidence type="ECO:0000259" key="2">
    <source>
        <dbReference type="Pfam" id="PF13439"/>
    </source>
</evidence>
<dbReference type="SUPFAM" id="SSF53756">
    <property type="entry name" value="UDP-Glycosyltransferase/glycogen phosphorylase"/>
    <property type="match status" value="1"/>
</dbReference>
<sequence>MKQKQTVLHIIDSLGRGGAETLLVGVVNSIPHFEHIIVSLMPMNEFEGQLLGVKVYFLNFKGLMSVGSSAKKIRTIIYQHNIAVVHAHLYWSCIVSRFAVPKHVKLINSYHNVIYGKNGSNYSIHLRILDKLSYTKRVKVLCVSKEVLANVQSFIGVTDGIVLYNYVEDVFFEKYQEKRLTCGKLRFVSVGNLKPQKNYELLIKGVSIFNKQLGEKLISVDVFGKGELMNSLQQLVEKLNIKNIKFLGAVSDVASRLPNYDVYILPSSSEGFGIAVAEAMAVGLPVVVSDIPVLQEVTFGKAVYFDHKDPYSLFKALELIVQNRKLLQEKSISGHIDSLSFKKGLYMEQLTKIYI</sequence>
<proteinExistence type="predicted"/>
<dbReference type="PANTHER" id="PTHR12526:SF630">
    <property type="entry name" value="GLYCOSYLTRANSFERASE"/>
    <property type="match status" value="1"/>
</dbReference>
<dbReference type="PANTHER" id="PTHR12526">
    <property type="entry name" value="GLYCOSYLTRANSFERASE"/>
    <property type="match status" value="1"/>
</dbReference>
<keyword evidence="3" id="KW-0328">Glycosyltransferase</keyword>
<keyword evidence="4" id="KW-1185">Reference proteome</keyword>
<name>A0ABW2DPV2_9BACT</name>
<evidence type="ECO:0000313" key="3">
    <source>
        <dbReference type="EMBL" id="MFC6998577.1"/>
    </source>
</evidence>
<dbReference type="InterPro" id="IPR001296">
    <property type="entry name" value="Glyco_trans_1"/>
</dbReference>
<keyword evidence="3" id="KW-0808">Transferase</keyword>
<dbReference type="CDD" id="cd03811">
    <property type="entry name" value="GT4_GT28_WabH-like"/>
    <property type="match status" value="1"/>
</dbReference>
<accession>A0ABW2DPV2</accession>
<dbReference type="Gene3D" id="3.40.50.2000">
    <property type="entry name" value="Glycogen Phosphorylase B"/>
    <property type="match status" value="2"/>
</dbReference>
<dbReference type="InterPro" id="IPR028098">
    <property type="entry name" value="Glyco_trans_4-like_N"/>
</dbReference>
<gene>
    <name evidence="3" type="ORF">ACFQHR_13140</name>
</gene>
<organism evidence="3 4">
    <name type="scientific">Rufibacter roseus</name>
    <dbReference type="NCBI Taxonomy" id="1567108"/>
    <lineage>
        <taxon>Bacteria</taxon>
        <taxon>Pseudomonadati</taxon>
        <taxon>Bacteroidota</taxon>
        <taxon>Cytophagia</taxon>
        <taxon>Cytophagales</taxon>
        <taxon>Hymenobacteraceae</taxon>
        <taxon>Rufibacter</taxon>
    </lineage>
</organism>
<dbReference type="GO" id="GO:0016757">
    <property type="term" value="F:glycosyltransferase activity"/>
    <property type="evidence" value="ECO:0007669"/>
    <property type="project" value="UniProtKB-KW"/>
</dbReference>
<reference evidence="4" key="1">
    <citation type="journal article" date="2019" name="Int. J. Syst. Evol. Microbiol.">
        <title>The Global Catalogue of Microorganisms (GCM) 10K type strain sequencing project: providing services to taxonomists for standard genome sequencing and annotation.</title>
        <authorList>
            <consortium name="The Broad Institute Genomics Platform"/>
            <consortium name="The Broad Institute Genome Sequencing Center for Infectious Disease"/>
            <person name="Wu L."/>
            <person name="Ma J."/>
        </authorList>
    </citation>
    <scope>NUCLEOTIDE SEQUENCE [LARGE SCALE GENOMIC DNA]</scope>
    <source>
        <strain evidence="4">CGMCC 4.7393</strain>
    </source>
</reference>
<feature type="domain" description="Glycosyltransferase subfamily 4-like N-terminal" evidence="2">
    <location>
        <begin position="35"/>
        <end position="165"/>
    </location>
</feature>
<comment type="caution">
    <text evidence="3">The sequence shown here is derived from an EMBL/GenBank/DDBJ whole genome shotgun (WGS) entry which is preliminary data.</text>
</comment>
<evidence type="ECO:0000313" key="4">
    <source>
        <dbReference type="Proteomes" id="UP001596405"/>
    </source>
</evidence>
<dbReference type="Pfam" id="PF13439">
    <property type="entry name" value="Glyco_transf_4"/>
    <property type="match status" value="1"/>
</dbReference>
<protein>
    <submittedName>
        <fullName evidence="3">Glycosyltransferase</fullName>
        <ecNumber evidence="3">2.4.-.-</ecNumber>
    </submittedName>
</protein>
<dbReference type="RefSeq" id="WP_066617179.1">
    <property type="nucleotide sequence ID" value="NZ_JBHSYQ010000006.1"/>
</dbReference>